<evidence type="ECO:0000256" key="4">
    <source>
        <dbReference type="ARBA" id="ARBA00023136"/>
    </source>
</evidence>
<sequence>MAITLKLPRMAPVPESHRLLKPSATPAYASVRATSPTADDDAYDRDCERGVPIVLRHSASGLYSPTHNAAPRMFPMASHASFGMLVAMTFMTLFMSVVGAGMLSLPYAFATAPFWLVLSSLVYVGLSMAFSADTLLRVHIATSLSTFNALAYAALGPWFCHVVSLSTILAVFGACVGCLEIVHDLAPFLLALVGVPASQHAPTIVLCVFVAIMYPLTLLKKLTALRFSSYIGFGASLYLVVAICVAKAQRPTAVISPKTETPPVVLTTAHLMSMFNYAFVMHLNVIPLYDNLRQATHESRHTPGGSFIYPDASKVMTRIVFAMSTVCVVMYSLFGYNAHAMYGDATNGNILLNLEGEALMALPRVAVLATILFSFPLIYHPLLMLCESFTMHIVYQQHPTSPTVHAASRPARALASIALMGLLLFVAAVMPGIQVTFSLTGASCVTLICYVFPGVCYLKLVPDAPMWRKVVVAGVMVVASVVGVIATVLVCSGTAF</sequence>
<dbReference type="PANTHER" id="PTHR22950">
    <property type="entry name" value="AMINO ACID TRANSPORTER"/>
    <property type="match status" value="1"/>
</dbReference>
<evidence type="ECO:0000256" key="1">
    <source>
        <dbReference type="ARBA" id="ARBA00004141"/>
    </source>
</evidence>
<keyword evidence="8" id="KW-1185">Reference proteome</keyword>
<feature type="transmembrane region" description="Helical" evidence="5">
    <location>
        <begin position="82"/>
        <end position="101"/>
    </location>
</feature>
<feature type="transmembrane region" description="Helical" evidence="5">
    <location>
        <begin position="189"/>
        <end position="215"/>
    </location>
</feature>
<proteinExistence type="predicted"/>
<feature type="transmembrane region" description="Helical" evidence="5">
    <location>
        <begin position="413"/>
        <end position="433"/>
    </location>
</feature>
<dbReference type="EMBL" id="JH767179">
    <property type="protein sequence ID" value="EQC30035.1"/>
    <property type="molecule type" value="Genomic_DNA"/>
</dbReference>
<dbReference type="Proteomes" id="UP000030762">
    <property type="component" value="Unassembled WGS sequence"/>
</dbReference>
<dbReference type="eggNOG" id="KOG1305">
    <property type="taxonomic scope" value="Eukaryota"/>
</dbReference>
<keyword evidence="2 5" id="KW-0812">Transmembrane</keyword>
<evidence type="ECO:0000256" key="2">
    <source>
        <dbReference type="ARBA" id="ARBA00022692"/>
    </source>
</evidence>
<dbReference type="GeneID" id="19953042"/>
<reference evidence="7 8" key="1">
    <citation type="submission" date="2012-04" db="EMBL/GenBank/DDBJ databases">
        <title>The Genome Sequence of Saprolegnia declina VS20.</title>
        <authorList>
            <consortium name="The Broad Institute Genome Sequencing Platform"/>
            <person name="Russ C."/>
            <person name="Nusbaum C."/>
            <person name="Tyler B."/>
            <person name="van West P."/>
            <person name="Dieguez-Uribeondo J."/>
            <person name="de Bruijn I."/>
            <person name="Tripathy S."/>
            <person name="Jiang R."/>
            <person name="Young S.K."/>
            <person name="Zeng Q."/>
            <person name="Gargeya S."/>
            <person name="Fitzgerald M."/>
            <person name="Haas B."/>
            <person name="Abouelleil A."/>
            <person name="Alvarado L."/>
            <person name="Arachchi H.M."/>
            <person name="Berlin A."/>
            <person name="Chapman S.B."/>
            <person name="Goldberg J."/>
            <person name="Griggs A."/>
            <person name="Gujja S."/>
            <person name="Hansen M."/>
            <person name="Howarth C."/>
            <person name="Imamovic A."/>
            <person name="Larimer J."/>
            <person name="McCowen C."/>
            <person name="Montmayeur A."/>
            <person name="Murphy C."/>
            <person name="Neiman D."/>
            <person name="Pearson M."/>
            <person name="Priest M."/>
            <person name="Roberts A."/>
            <person name="Saif S."/>
            <person name="Shea T."/>
            <person name="Sisk P."/>
            <person name="Sykes S."/>
            <person name="Wortman J."/>
            <person name="Nusbaum C."/>
            <person name="Birren B."/>
        </authorList>
    </citation>
    <scope>NUCLEOTIDE SEQUENCE [LARGE SCALE GENOMIC DNA]</scope>
    <source>
        <strain evidence="7 8">VS20</strain>
    </source>
</reference>
<gene>
    <name evidence="7" type="ORF">SDRG_12315</name>
</gene>
<comment type="subcellular location">
    <subcellularLocation>
        <location evidence="1">Membrane</location>
        <topology evidence="1">Multi-pass membrane protein</topology>
    </subcellularLocation>
</comment>
<evidence type="ECO:0000313" key="8">
    <source>
        <dbReference type="Proteomes" id="UP000030762"/>
    </source>
</evidence>
<feature type="transmembrane region" description="Helical" evidence="5">
    <location>
        <begin position="161"/>
        <end position="182"/>
    </location>
</feature>
<protein>
    <recommendedName>
        <fullName evidence="6">Amino acid transporter transmembrane domain-containing protein</fullName>
    </recommendedName>
</protein>
<evidence type="ECO:0000256" key="5">
    <source>
        <dbReference type="SAM" id="Phobius"/>
    </source>
</evidence>
<feature type="transmembrane region" description="Helical" evidence="5">
    <location>
        <begin position="107"/>
        <end position="126"/>
    </location>
</feature>
<evidence type="ECO:0000259" key="6">
    <source>
        <dbReference type="Pfam" id="PF01490"/>
    </source>
</evidence>
<accession>T0Q996</accession>
<dbReference type="VEuPathDB" id="FungiDB:SDRG_12315"/>
<organism evidence="7 8">
    <name type="scientific">Saprolegnia diclina (strain VS20)</name>
    <dbReference type="NCBI Taxonomy" id="1156394"/>
    <lineage>
        <taxon>Eukaryota</taxon>
        <taxon>Sar</taxon>
        <taxon>Stramenopiles</taxon>
        <taxon>Oomycota</taxon>
        <taxon>Saprolegniomycetes</taxon>
        <taxon>Saprolegniales</taxon>
        <taxon>Saprolegniaceae</taxon>
        <taxon>Saprolegnia</taxon>
    </lineage>
</organism>
<feature type="transmembrane region" description="Helical" evidence="5">
    <location>
        <begin position="470"/>
        <end position="495"/>
    </location>
</feature>
<feature type="transmembrane region" description="Helical" evidence="5">
    <location>
        <begin position="227"/>
        <end position="246"/>
    </location>
</feature>
<dbReference type="STRING" id="1156394.T0Q996"/>
<evidence type="ECO:0000256" key="3">
    <source>
        <dbReference type="ARBA" id="ARBA00022989"/>
    </source>
</evidence>
<dbReference type="RefSeq" id="XP_008616602.1">
    <property type="nucleotide sequence ID" value="XM_008618380.1"/>
</dbReference>
<evidence type="ECO:0000313" key="7">
    <source>
        <dbReference type="EMBL" id="EQC30035.1"/>
    </source>
</evidence>
<keyword evidence="3 5" id="KW-1133">Transmembrane helix</keyword>
<feature type="transmembrane region" description="Helical" evidence="5">
    <location>
        <begin position="319"/>
        <end position="338"/>
    </location>
</feature>
<dbReference type="AlphaFoldDB" id="T0Q996"/>
<dbReference type="InterPro" id="IPR013057">
    <property type="entry name" value="AA_transpt_TM"/>
</dbReference>
<dbReference type="InParanoid" id="T0Q996"/>
<dbReference type="OrthoDB" id="513400at2759"/>
<dbReference type="PANTHER" id="PTHR22950:SF652">
    <property type="entry name" value="TRANSMEMBRANE AMINO ACID TRANSPORTER FAMILY PROTEIN"/>
    <property type="match status" value="1"/>
</dbReference>
<dbReference type="Pfam" id="PF01490">
    <property type="entry name" value="Aa_trans"/>
    <property type="match status" value="1"/>
</dbReference>
<name>T0Q996_SAPDV</name>
<feature type="domain" description="Amino acid transporter transmembrane" evidence="6">
    <location>
        <begin position="87"/>
        <end position="488"/>
    </location>
</feature>
<dbReference type="OMA" id="IYNFTFM"/>
<keyword evidence="4 5" id="KW-0472">Membrane</keyword>
<feature type="transmembrane region" description="Helical" evidence="5">
    <location>
        <begin position="439"/>
        <end position="458"/>
    </location>
</feature>
<dbReference type="GO" id="GO:0015179">
    <property type="term" value="F:L-amino acid transmembrane transporter activity"/>
    <property type="evidence" value="ECO:0007669"/>
    <property type="project" value="TreeGrafter"/>
</dbReference>
<feature type="transmembrane region" description="Helical" evidence="5">
    <location>
        <begin position="358"/>
        <end position="379"/>
    </location>
</feature>
<dbReference type="GO" id="GO:0016020">
    <property type="term" value="C:membrane"/>
    <property type="evidence" value="ECO:0007669"/>
    <property type="project" value="UniProtKB-SubCell"/>
</dbReference>